<evidence type="ECO:0000313" key="19">
    <source>
        <dbReference type="Proteomes" id="UP000184292"/>
    </source>
</evidence>
<keyword evidence="19" id="KW-1185">Reference proteome</keyword>
<dbReference type="SMART" id="SM00065">
    <property type="entry name" value="GAF"/>
    <property type="match status" value="3"/>
</dbReference>
<dbReference type="Pfam" id="PF13185">
    <property type="entry name" value="GAF_2"/>
    <property type="match status" value="1"/>
</dbReference>
<dbReference type="RefSeq" id="WP_073334048.1">
    <property type="nucleotide sequence ID" value="NZ_FQYO01000007.1"/>
</dbReference>
<organism evidence="18 19">
    <name type="scientific">Wenxinia saemankumensis</name>
    <dbReference type="NCBI Taxonomy" id="1447782"/>
    <lineage>
        <taxon>Bacteria</taxon>
        <taxon>Pseudomonadati</taxon>
        <taxon>Pseudomonadota</taxon>
        <taxon>Alphaproteobacteria</taxon>
        <taxon>Rhodobacterales</taxon>
        <taxon>Roseobacteraceae</taxon>
        <taxon>Wenxinia</taxon>
    </lineage>
</organism>
<protein>
    <recommendedName>
        <fullName evidence="2">histidine kinase</fullName>
        <ecNumber evidence="2">2.7.13.3</ecNumber>
    </recommendedName>
</protein>
<dbReference type="PROSITE" id="PS50113">
    <property type="entry name" value="PAC"/>
    <property type="match status" value="2"/>
</dbReference>
<keyword evidence="11" id="KW-0418">Kinase</keyword>
<evidence type="ECO:0000256" key="13">
    <source>
        <dbReference type="ARBA" id="ARBA00022991"/>
    </source>
</evidence>
<dbReference type="SMART" id="SM00911">
    <property type="entry name" value="HWE_HK"/>
    <property type="match status" value="1"/>
</dbReference>
<dbReference type="PANTHER" id="PTHR41523:SF7">
    <property type="entry name" value="HISTIDINE KINASE"/>
    <property type="match status" value="1"/>
</dbReference>
<dbReference type="InterPro" id="IPR013656">
    <property type="entry name" value="PAS_4"/>
</dbReference>
<evidence type="ECO:0000256" key="5">
    <source>
        <dbReference type="ARBA" id="ARBA00022606"/>
    </source>
</evidence>
<dbReference type="NCBIfam" id="TIGR00229">
    <property type="entry name" value="sensory_box"/>
    <property type="match status" value="2"/>
</dbReference>
<evidence type="ECO:0000256" key="2">
    <source>
        <dbReference type="ARBA" id="ARBA00012438"/>
    </source>
</evidence>
<dbReference type="Proteomes" id="UP000184292">
    <property type="component" value="Unassembled WGS sequence"/>
</dbReference>
<keyword evidence="15" id="KW-0675">Receptor</keyword>
<dbReference type="InterPro" id="IPR000014">
    <property type="entry name" value="PAS"/>
</dbReference>
<keyword evidence="4" id="KW-0597">Phosphoprotein</keyword>
<evidence type="ECO:0000313" key="18">
    <source>
        <dbReference type="EMBL" id="SHJ25507.1"/>
    </source>
</evidence>
<dbReference type="GO" id="GO:0004673">
    <property type="term" value="F:protein histidine kinase activity"/>
    <property type="evidence" value="ECO:0007669"/>
    <property type="project" value="UniProtKB-EC"/>
</dbReference>
<feature type="domain" description="PAS" evidence="16">
    <location>
        <begin position="653"/>
        <end position="728"/>
    </location>
</feature>
<keyword evidence="14" id="KW-0843">Virulence</keyword>
<accession>A0A1M6HTL9</accession>
<keyword evidence="6" id="KW-0285">Flavoprotein</keyword>
<evidence type="ECO:0000256" key="6">
    <source>
        <dbReference type="ARBA" id="ARBA00022630"/>
    </source>
</evidence>
<dbReference type="Pfam" id="PF01590">
    <property type="entry name" value="GAF"/>
    <property type="match status" value="2"/>
</dbReference>
<keyword evidence="13" id="KW-0157">Chromophore</keyword>
<keyword evidence="8" id="KW-0808">Transferase</keyword>
<dbReference type="InterPro" id="IPR036890">
    <property type="entry name" value="HATPase_C_sf"/>
</dbReference>
<dbReference type="GO" id="GO:0005524">
    <property type="term" value="F:ATP binding"/>
    <property type="evidence" value="ECO:0007669"/>
    <property type="project" value="UniProtKB-KW"/>
</dbReference>
<dbReference type="SMART" id="SM00086">
    <property type="entry name" value="PAC"/>
    <property type="match status" value="2"/>
</dbReference>
<evidence type="ECO:0000256" key="12">
    <source>
        <dbReference type="ARBA" id="ARBA00022840"/>
    </source>
</evidence>
<dbReference type="GO" id="GO:0009881">
    <property type="term" value="F:photoreceptor activity"/>
    <property type="evidence" value="ECO:0007669"/>
    <property type="project" value="UniProtKB-KW"/>
</dbReference>
<evidence type="ECO:0000256" key="7">
    <source>
        <dbReference type="ARBA" id="ARBA00022643"/>
    </source>
</evidence>
<dbReference type="Gene3D" id="3.30.450.20">
    <property type="entry name" value="PAS domain"/>
    <property type="match status" value="2"/>
</dbReference>
<dbReference type="PANTHER" id="PTHR41523">
    <property type="entry name" value="TWO-COMPONENT SYSTEM SENSOR PROTEIN"/>
    <property type="match status" value="1"/>
</dbReference>
<evidence type="ECO:0000256" key="11">
    <source>
        <dbReference type="ARBA" id="ARBA00022777"/>
    </source>
</evidence>
<dbReference type="SMART" id="SM00091">
    <property type="entry name" value="PAS"/>
    <property type="match status" value="2"/>
</dbReference>
<dbReference type="EMBL" id="FQYO01000007">
    <property type="protein sequence ID" value="SHJ25507.1"/>
    <property type="molecule type" value="Genomic_DNA"/>
</dbReference>
<dbReference type="Pfam" id="PF07536">
    <property type="entry name" value="HWE_HK"/>
    <property type="match status" value="1"/>
</dbReference>
<feature type="domain" description="PAC" evidence="17">
    <location>
        <begin position="730"/>
        <end position="783"/>
    </location>
</feature>
<evidence type="ECO:0000256" key="9">
    <source>
        <dbReference type="ARBA" id="ARBA00022737"/>
    </source>
</evidence>
<keyword evidence="7" id="KW-0288">FMN</keyword>
<dbReference type="InterPro" id="IPR029016">
    <property type="entry name" value="GAF-like_dom_sf"/>
</dbReference>
<evidence type="ECO:0000256" key="4">
    <source>
        <dbReference type="ARBA" id="ARBA00022553"/>
    </source>
</evidence>
<dbReference type="InterPro" id="IPR003018">
    <property type="entry name" value="GAF"/>
</dbReference>
<dbReference type="CDD" id="cd00130">
    <property type="entry name" value="PAS"/>
    <property type="match status" value="2"/>
</dbReference>
<dbReference type="STRING" id="1447782.SAMN05444417_3352"/>
<keyword evidence="10" id="KW-0547">Nucleotide-binding</keyword>
<dbReference type="InterPro" id="IPR035965">
    <property type="entry name" value="PAS-like_dom_sf"/>
</dbReference>
<evidence type="ECO:0000256" key="10">
    <source>
        <dbReference type="ARBA" id="ARBA00022741"/>
    </source>
</evidence>
<dbReference type="Pfam" id="PF08448">
    <property type="entry name" value="PAS_4"/>
    <property type="match status" value="1"/>
</dbReference>
<evidence type="ECO:0000259" key="17">
    <source>
        <dbReference type="PROSITE" id="PS50113"/>
    </source>
</evidence>
<dbReference type="OrthoDB" id="9816309at2"/>
<evidence type="ECO:0000256" key="3">
    <source>
        <dbReference type="ARBA" id="ARBA00022543"/>
    </source>
</evidence>
<evidence type="ECO:0000256" key="14">
    <source>
        <dbReference type="ARBA" id="ARBA00023026"/>
    </source>
</evidence>
<proteinExistence type="predicted"/>
<name>A0A1M6HTL9_9RHOB</name>
<comment type="catalytic activity">
    <reaction evidence="1">
        <text>ATP + protein L-histidine = ADP + protein N-phospho-L-histidine.</text>
        <dbReference type="EC" id="2.7.13.3"/>
    </reaction>
</comment>
<keyword evidence="3" id="KW-0600">Photoreceptor protein</keyword>
<evidence type="ECO:0000256" key="15">
    <source>
        <dbReference type="ARBA" id="ARBA00023170"/>
    </source>
</evidence>
<gene>
    <name evidence="18" type="ORF">SAMN05444417_3352</name>
</gene>
<dbReference type="AlphaFoldDB" id="A0A1M6HTL9"/>
<keyword evidence="12" id="KW-0067">ATP-binding</keyword>
<dbReference type="Pfam" id="PF08447">
    <property type="entry name" value="PAS_3"/>
    <property type="match status" value="1"/>
</dbReference>
<evidence type="ECO:0000256" key="1">
    <source>
        <dbReference type="ARBA" id="ARBA00000085"/>
    </source>
</evidence>
<keyword evidence="5" id="KW-0716">Sensory transduction</keyword>
<dbReference type="Gene3D" id="3.30.450.40">
    <property type="match status" value="3"/>
</dbReference>
<feature type="domain" description="PAC" evidence="17">
    <location>
        <begin position="253"/>
        <end position="304"/>
    </location>
</feature>
<dbReference type="InterPro" id="IPR011102">
    <property type="entry name" value="Sig_transdc_His_kinase_HWE"/>
</dbReference>
<dbReference type="InterPro" id="IPR013655">
    <property type="entry name" value="PAS_fold_3"/>
</dbReference>
<dbReference type="Gene3D" id="3.30.565.10">
    <property type="entry name" value="Histidine kinase-like ATPase, C-terminal domain"/>
    <property type="match status" value="1"/>
</dbReference>
<dbReference type="PROSITE" id="PS50112">
    <property type="entry name" value="PAS"/>
    <property type="match status" value="1"/>
</dbReference>
<dbReference type="EC" id="2.7.13.3" evidence="2"/>
<reference evidence="18 19" key="1">
    <citation type="submission" date="2016-11" db="EMBL/GenBank/DDBJ databases">
        <authorList>
            <person name="Jaros S."/>
            <person name="Januszkiewicz K."/>
            <person name="Wedrychowicz H."/>
        </authorList>
    </citation>
    <scope>NUCLEOTIDE SEQUENCE [LARGE SCALE GENOMIC DNA]</scope>
    <source>
        <strain evidence="18 19">DSM 100565</strain>
    </source>
</reference>
<dbReference type="InterPro" id="IPR001610">
    <property type="entry name" value="PAC"/>
</dbReference>
<dbReference type="InterPro" id="IPR000700">
    <property type="entry name" value="PAS-assoc_C"/>
</dbReference>
<sequence>MPERHADANDRDRLLERQRILADFGDFALQSEDLDAVLTEACRLVAEAMQTRRAKILEIEEDGRTLLVRAGTGWSAEVVGHTRIPMDETSSESYSIREGAPVISRDITTDGRFSVPPFMRDEGVAALANVPIFLPGGRPYGLLQVDDTEARDFDGDDSEFLRTYATILGPVIDRLFALRDQRSTEARYRAFVNASADQVFRLSLDFGDLRDLDERGRLVALQGTPANWLDHFAHDEDRPALREAMEAAIRTGAPFETEHRSADGTKWLLTRIVPLRDSENAIVEWMGTARDITGQKEAELHLRENEEQHALLLNLSDALRPLVDPAEIQATACRHLAEELSVDRVYYVELDHAAGRASVARDHVEPGVMSLAGMHRIADFAWSVDLLRADRHVIRDTRVSDLVPEADRQAAAALDIIACAGAPLIKGGELVGALCVTNGQPRNWTAHDLQLLREVADRTYAAILAGRADAARSRSEARLASDLAATSRLRDLGERLVTEESIGAIHEEVLDAALAILSADAGSVQLHDPGSRSLYLLTTRGFDERLTRHLARVDVDGPTACARAIRSGARVIARLDESEAGEIGRINVAAGYRSVQATPLISRSGAILGVLSTQWRAADHSPDQRDLHFIDLLARQAADLIEQRRAARALREREAQLQGFGEASSDVLWIRDAETLGWTYLSPAFERIYGMPRQSALAGDTLGNWLSLVVEEDRDLARRNLQRVLEGERVTFEYKIRRPSDGEIRWLRNTDFPIRTVAGEVAWIGGVGHDATDEIRMRDRLELLVAELQHRTKNLMGVVLSIGEQTLGTSASLPDFAVRFRRRMDALARVNTLLSRLDVGQRVTFDEVIGAEIDALDEVSLRAGKVRLDGPPGIALRSSGLQTFALALHELATNALKYGALAHPQGRLDVFWRLEEIEGRPWLRVDWHETGVPLGDEADRQRPRGAGRRLIEEGLPYQLGARTSFVLSRGGVRCSIAVPASQQGRTGTGPD</sequence>
<evidence type="ECO:0000259" key="16">
    <source>
        <dbReference type="PROSITE" id="PS50112"/>
    </source>
</evidence>
<evidence type="ECO:0000256" key="8">
    <source>
        <dbReference type="ARBA" id="ARBA00022679"/>
    </source>
</evidence>
<dbReference type="SUPFAM" id="SSF55781">
    <property type="entry name" value="GAF domain-like"/>
    <property type="match status" value="3"/>
</dbReference>
<keyword evidence="9" id="KW-0677">Repeat</keyword>
<dbReference type="SUPFAM" id="SSF55785">
    <property type="entry name" value="PYP-like sensor domain (PAS domain)"/>
    <property type="match status" value="2"/>
</dbReference>